<evidence type="ECO:0000313" key="2">
    <source>
        <dbReference type="Proteomes" id="UP000436088"/>
    </source>
</evidence>
<accession>A0A6A2XXN1</accession>
<dbReference type="EMBL" id="VEPZ02001588">
    <property type="protein sequence ID" value="KAE8667036.1"/>
    <property type="molecule type" value="Genomic_DNA"/>
</dbReference>
<name>A0A6A2XXN1_HIBSY</name>
<dbReference type="Proteomes" id="UP000436088">
    <property type="component" value="Unassembled WGS sequence"/>
</dbReference>
<evidence type="ECO:0000313" key="1">
    <source>
        <dbReference type="EMBL" id="KAE8667036.1"/>
    </source>
</evidence>
<gene>
    <name evidence="1" type="ORF">F3Y22_tig00112470pilonHSYRG00038</name>
</gene>
<comment type="caution">
    <text evidence="1">The sequence shown here is derived from an EMBL/GenBank/DDBJ whole genome shotgun (WGS) entry which is preliminary data.</text>
</comment>
<reference evidence="1" key="1">
    <citation type="submission" date="2019-09" db="EMBL/GenBank/DDBJ databases">
        <title>Draft genome information of white flower Hibiscus syriacus.</title>
        <authorList>
            <person name="Kim Y.-M."/>
        </authorList>
    </citation>
    <scope>NUCLEOTIDE SEQUENCE [LARGE SCALE GENOMIC DNA]</scope>
    <source>
        <strain evidence="1">YM2019G1</strain>
    </source>
</reference>
<sequence>MDVQNEAFLMKITFNIIKCKNTLWVRFLQAKYKTEEDVPITIRSQRCSKLWKGIGIVWQDVRNNITHVVGNGHSIDFWMDKWIPNLQPLFNYVNQNELSRAGARWFDGYNWYKGLQRVKIFLWTLSWEKLMTNPDRLKRHSCCADSLEDINHVFRKCNIIYFIWVLLIKQEKLEEFMSMDIKSWIHVNMVHTSYFAKDDRGWEILFGAILWNTWRQRNAIIFDSPLDDNAGVLEHSWIKLNIDGARRDSNGFASCGGNHVADNLARSAGPEIISTQFVDVSPDEVVPLLNKG</sequence>
<keyword evidence="2" id="KW-1185">Reference proteome</keyword>
<organism evidence="1 2">
    <name type="scientific">Hibiscus syriacus</name>
    <name type="common">Rose of Sharon</name>
    <dbReference type="NCBI Taxonomy" id="106335"/>
    <lineage>
        <taxon>Eukaryota</taxon>
        <taxon>Viridiplantae</taxon>
        <taxon>Streptophyta</taxon>
        <taxon>Embryophyta</taxon>
        <taxon>Tracheophyta</taxon>
        <taxon>Spermatophyta</taxon>
        <taxon>Magnoliopsida</taxon>
        <taxon>eudicotyledons</taxon>
        <taxon>Gunneridae</taxon>
        <taxon>Pentapetalae</taxon>
        <taxon>rosids</taxon>
        <taxon>malvids</taxon>
        <taxon>Malvales</taxon>
        <taxon>Malvaceae</taxon>
        <taxon>Malvoideae</taxon>
        <taxon>Hibiscus</taxon>
    </lineage>
</organism>
<dbReference type="AlphaFoldDB" id="A0A6A2XXN1"/>
<proteinExistence type="predicted"/>
<protein>
    <recommendedName>
        <fullName evidence="3">Reverse transcriptase zinc-binding domain-containing protein</fullName>
    </recommendedName>
</protein>
<evidence type="ECO:0008006" key="3">
    <source>
        <dbReference type="Google" id="ProtNLM"/>
    </source>
</evidence>